<protein>
    <recommendedName>
        <fullName evidence="1">DUF4347 domain-containing protein</fullName>
    </recommendedName>
</protein>
<evidence type="ECO:0000259" key="1">
    <source>
        <dbReference type="Pfam" id="PF14252"/>
    </source>
</evidence>
<evidence type="ECO:0000313" key="2">
    <source>
        <dbReference type="EMBL" id="ERT04123.1"/>
    </source>
</evidence>
<dbReference type="Proteomes" id="UP000017127">
    <property type="component" value="Unassembled WGS sequence"/>
</dbReference>
<evidence type="ECO:0000313" key="3">
    <source>
        <dbReference type="Proteomes" id="UP000017127"/>
    </source>
</evidence>
<proteinExistence type="predicted"/>
<gene>
    <name evidence="2" type="ORF">M595_5933</name>
</gene>
<accession>U7Q8K1</accession>
<dbReference type="AlphaFoldDB" id="U7Q8K1"/>
<organism evidence="2 3">
    <name type="scientific">Lyngbya aestuarii BL J</name>
    <dbReference type="NCBI Taxonomy" id="1348334"/>
    <lineage>
        <taxon>Bacteria</taxon>
        <taxon>Bacillati</taxon>
        <taxon>Cyanobacteriota</taxon>
        <taxon>Cyanophyceae</taxon>
        <taxon>Oscillatoriophycideae</taxon>
        <taxon>Oscillatoriales</taxon>
        <taxon>Microcoleaceae</taxon>
        <taxon>Lyngbya</taxon>
    </lineage>
</organism>
<sequence length="184" mass="19928">MNPTKTDILVVIDAQVEEAEKLFKGVVTQAKAIVIDPNKDGVEQITEAIKENSNISEIQIISHGSPGCLQLGNSELSLETLNRYANSLQTWSVSSLLLYGCNVAAGDAGVEFIEKLGKITGAKIAASANKIGYSALGGDWNLEVKTEEFEVSLALTLDAIANYKFTFPRPIEIRNEDIINLQES</sequence>
<dbReference type="OrthoDB" id="468610at2"/>
<dbReference type="Pfam" id="PF14252">
    <property type="entry name" value="DUF4347"/>
    <property type="match status" value="1"/>
</dbReference>
<feature type="domain" description="DUF4347" evidence="1">
    <location>
        <begin position="9"/>
        <end position="165"/>
    </location>
</feature>
<name>U7Q8K1_9CYAN</name>
<dbReference type="EMBL" id="AUZM01000120">
    <property type="protein sequence ID" value="ERT04123.1"/>
    <property type="molecule type" value="Genomic_DNA"/>
</dbReference>
<dbReference type="InterPro" id="IPR025592">
    <property type="entry name" value="DUF4347"/>
</dbReference>
<reference evidence="2 3" key="1">
    <citation type="journal article" date="2013" name="Front. Microbiol.">
        <title>Comparative genomic analyses of the cyanobacterium, Lyngbya aestuarii BL J, a powerful hydrogen producer.</title>
        <authorList>
            <person name="Kothari A."/>
            <person name="Vaughn M."/>
            <person name="Garcia-Pichel F."/>
        </authorList>
    </citation>
    <scope>NUCLEOTIDE SEQUENCE [LARGE SCALE GENOMIC DNA]</scope>
    <source>
        <strain evidence="2 3">BL J</strain>
    </source>
</reference>
<keyword evidence="3" id="KW-1185">Reference proteome</keyword>
<comment type="caution">
    <text evidence="2">The sequence shown here is derived from an EMBL/GenBank/DDBJ whole genome shotgun (WGS) entry which is preliminary data.</text>
</comment>